<reference evidence="4" key="1">
    <citation type="submission" date="2022-10" db="EMBL/GenBank/DDBJ databases">
        <title>Hoeflea sp. J2-29, isolated from marine algae.</title>
        <authorList>
            <person name="Kristyanto S."/>
            <person name="Kim J.M."/>
            <person name="Jeon C.O."/>
        </authorList>
    </citation>
    <scope>NUCLEOTIDE SEQUENCE</scope>
    <source>
        <strain evidence="4">J2-29</strain>
    </source>
</reference>
<evidence type="ECO:0000256" key="2">
    <source>
        <dbReference type="ARBA" id="ARBA00022679"/>
    </source>
</evidence>
<dbReference type="CDD" id="cd02440">
    <property type="entry name" value="AdoMet_MTases"/>
    <property type="match status" value="1"/>
</dbReference>
<dbReference type="GO" id="GO:0032259">
    <property type="term" value="P:methylation"/>
    <property type="evidence" value="ECO:0007669"/>
    <property type="project" value="UniProtKB-KW"/>
</dbReference>
<evidence type="ECO:0000256" key="1">
    <source>
        <dbReference type="ARBA" id="ARBA00022603"/>
    </source>
</evidence>
<evidence type="ECO:0000313" key="4">
    <source>
        <dbReference type="EMBL" id="MCY0096400.1"/>
    </source>
</evidence>
<dbReference type="Proteomes" id="UP001081283">
    <property type="component" value="Unassembled WGS sequence"/>
</dbReference>
<dbReference type="PANTHER" id="PTHR43861:SF1">
    <property type="entry name" value="TRANS-ACONITATE 2-METHYLTRANSFERASE"/>
    <property type="match status" value="1"/>
</dbReference>
<dbReference type="InterPro" id="IPR029063">
    <property type="entry name" value="SAM-dependent_MTases_sf"/>
</dbReference>
<dbReference type="RefSeq" id="WP_267614228.1">
    <property type="nucleotide sequence ID" value="NZ_JAOVZQ010000001.1"/>
</dbReference>
<evidence type="ECO:0000313" key="5">
    <source>
        <dbReference type="Proteomes" id="UP001081283"/>
    </source>
</evidence>
<keyword evidence="1 4" id="KW-0489">Methyltransferase</keyword>
<dbReference type="PANTHER" id="PTHR43861">
    <property type="entry name" value="TRANS-ACONITATE 2-METHYLTRANSFERASE-RELATED"/>
    <property type="match status" value="1"/>
</dbReference>
<dbReference type="EMBL" id="JAOVZQ010000001">
    <property type="protein sequence ID" value="MCY0096400.1"/>
    <property type="molecule type" value="Genomic_DNA"/>
</dbReference>
<proteinExistence type="predicted"/>
<comment type="caution">
    <text evidence="4">The sequence shown here is derived from an EMBL/GenBank/DDBJ whole genome shotgun (WGS) entry which is preliminary data.</text>
</comment>
<sequence>MSKDFDQAEFWINRHIVYKDDPRSVGNAAVSVEANLDGEKDLQAAIAQLAKRFSSHNYSTVLDLGCGYGRVADSFISNGFKYTGIDISKDALETAKKQYPQGKFIQGDLRNIKLDSKFDVVSILYVLVHFVDDSDWKSFLRTACEYLTPGGKLVFADHFPTERSSPVAHAVSRPIGDYIDFFREVGMELDSELQKDFASEPFACVPAFRFAKKA</sequence>
<dbReference type="GO" id="GO:0008168">
    <property type="term" value="F:methyltransferase activity"/>
    <property type="evidence" value="ECO:0007669"/>
    <property type="project" value="UniProtKB-KW"/>
</dbReference>
<dbReference type="SUPFAM" id="SSF53335">
    <property type="entry name" value="S-adenosyl-L-methionine-dependent methyltransferases"/>
    <property type="match status" value="1"/>
</dbReference>
<gene>
    <name evidence="4" type="ORF">OEG82_20645</name>
</gene>
<dbReference type="InterPro" id="IPR041698">
    <property type="entry name" value="Methyltransf_25"/>
</dbReference>
<keyword evidence="5" id="KW-1185">Reference proteome</keyword>
<protein>
    <submittedName>
        <fullName evidence="4">Class I SAM-dependent methyltransferase</fullName>
    </submittedName>
</protein>
<evidence type="ECO:0000259" key="3">
    <source>
        <dbReference type="Pfam" id="PF13649"/>
    </source>
</evidence>
<organism evidence="4 5">
    <name type="scientific">Hoeflea ulvae</name>
    <dbReference type="NCBI Taxonomy" id="2983764"/>
    <lineage>
        <taxon>Bacteria</taxon>
        <taxon>Pseudomonadati</taxon>
        <taxon>Pseudomonadota</taxon>
        <taxon>Alphaproteobacteria</taxon>
        <taxon>Hyphomicrobiales</taxon>
        <taxon>Rhizobiaceae</taxon>
        <taxon>Hoeflea</taxon>
    </lineage>
</organism>
<dbReference type="Gene3D" id="3.40.50.150">
    <property type="entry name" value="Vaccinia Virus protein VP39"/>
    <property type="match status" value="1"/>
</dbReference>
<accession>A0ABT3YKG8</accession>
<keyword evidence="2" id="KW-0808">Transferase</keyword>
<name>A0ABT3YKG8_9HYPH</name>
<feature type="domain" description="Methyltransferase" evidence="3">
    <location>
        <begin position="61"/>
        <end position="151"/>
    </location>
</feature>
<dbReference type="Pfam" id="PF13649">
    <property type="entry name" value="Methyltransf_25"/>
    <property type="match status" value="1"/>
</dbReference>